<dbReference type="PROSITE" id="PS01097">
    <property type="entry name" value="HUPF_HYPC"/>
    <property type="match status" value="1"/>
</dbReference>
<protein>
    <submittedName>
        <fullName evidence="2">HypC/HybG/HupF family hydrogenase formation chaperone</fullName>
    </submittedName>
</protein>
<evidence type="ECO:0000256" key="1">
    <source>
        <dbReference type="ARBA" id="ARBA00006018"/>
    </source>
</evidence>
<proteinExistence type="inferred from homology"/>
<evidence type="ECO:0000313" key="3">
    <source>
        <dbReference type="Proteomes" id="UP000886751"/>
    </source>
</evidence>
<reference evidence="2" key="1">
    <citation type="journal article" date="2021" name="PeerJ">
        <title>Extensive microbial diversity within the chicken gut microbiome revealed by metagenomics and culture.</title>
        <authorList>
            <person name="Gilroy R."/>
            <person name="Ravi A."/>
            <person name="Getino M."/>
            <person name="Pursley I."/>
            <person name="Horton D.L."/>
            <person name="Alikhan N.F."/>
            <person name="Baker D."/>
            <person name="Gharbi K."/>
            <person name="Hall N."/>
            <person name="Watson M."/>
            <person name="Adriaenssens E.M."/>
            <person name="Foster-Nyarko E."/>
            <person name="Jarju S."/>
            <person name="Secka A."/>
            <person name="Antonio M."/>
            <person name="Oren A."/>
            <person name="Chaudhuri R.R."/>
            <person name="La Ragione R."/>
            <person name="Hildebrand F."/>
            <person name="Pallen M.J."/>
        </authorList>
    </citation>
    <scope>NUCLEOTIDE SEQUENCE</scope>
    <source>
        <strain evidence="2">ChiHecec2B26-7398</strain>
    </source>
</reference>
<reference evidence="2" key="2">
    <citation type="submission" date="2021-04" db="EMBL/GenBank/DDBJ databases">
        <authorList>
            <person name="Gilroy R."/>
        </authorList>
    </citation>
    <scope>NUCLEOTIDE SEQUENCE</scope>
    <source>
        <strain evidence="2">ChiHecec2B26-7398</strain>
    </source>
</reference>
<dbReference type="GO" id="GO:0005506">
    <property type="term" value="F:iron ion binding"/>
    <property type="evidence" value="ECO:0007669"/>
    <property type="project" value="TreeGrafter"/>
</dbReference>
<dbReference type="AlphaFoldDB" id="A0A9D1Y1V1"/>
<organism evidence="2 3">
    <name type="scientific">Candidatus Gemmiger excrementipullorum</name>
    <dbReference type="NCBI Taxonomy" id="2838610"/>
    <lineage>
        <taxon>Bacteria</taxon>
        <taxon>Bacillati</taxon>
        <taxon>Bacillota</taxon>
        <taxon>Clostridia</taxon>
        <taxon>Eubacteriales</taxon>
        <taxon>Gemmiger</taxon>
    </lineage>
</organism>
<accession>A0A9D1Y1V1</accession>
<dbReference type="PANTHER" id="PTHR35177">
    <property type="entry name" value="HYDROGENASE MATURATION FACTOR HYBG"/>
    <property type="match status" value="1"/>
</dbReference>
<dbReference type="GO" id="GO:1902670">
    <property type="term" value="F:carbon dioxide binding"/>
    <property type="evidence" value="ECO:0007669"/>
    <property type="project" value="TreeGrafter"/>
</dbReference>
<evidence type="ECO:0000313" key="2">
    <source>
        <dbReference type="EMBL" id="HIX93855.1"/>
    </source>
</evidence>
<dbReference type="GO" id="GO:0051604">
    <property type="term" value="P:protein maturation"/>
    <property type="evidence" value="ECO:0007669"/>
    <property type="project" value="TreeGrafter"/>
</dbReference>
<dbReference type="NCBIfam" id="TIGR00074">
    <property type="entry name" value="hypC_hupF"/>
    <property type="match status" value="1"/>
</dbReference>
<comment type="similarity">
    <text evidence="1">Belongs to the HupF/HypC family.</text>
</comment>
<dbReference type="EMBL" id="DXEI01000005">
    <property type="protein sequence ID" value="HIX93855.1"/>
    <property type="molecule type" value="Genomic_DNA"/>
</dbReference>
<dbReference type="Pfam" id="PF01455">
    <property type="entry name" value="HupF_HypC"/>
    <property type="match status" value="1"/>
</dbReference>
<comment type="caution">
    <text evidence="2">The sequence shown here is derived from an EMBL/GenBank/DDBJ whole genome shotgun (WGS) entry which is preliminary data.</text>
</comment>
<dbReference type="InterPro" id="IPR001109">
    <property type="entry name" value="Hydrogenase_HupF/HypC"/>
</dbReference>
<sequence>MCLAVPLKIVSVDGKRAVGEAGGLTQTLRVDFLPDIQPGDYVMVHAGFAIERLSEQQARENLACIEEALDAR</sequence>
<name>A0A9D1Y1V1_9FIRM</name>
<dbReference type="Gene3D" id="2.30.30.140">
    <property type="match status" value="1"/>
</dbReference>
<dbReference type="PRINTS" id="PR00445">
    <property type="entry name" value="HUPFHYPC"/>
</dbReference>
<dbReference type="InterPro" id="IPR019812">
    <property type="entry name" value="Hydgase_assmbl_chp_CS"/>
</dbReference>
<dbReference type="Proteomes" id="UP000886751">
    <property type="component" value="Unassembled WGS sequence"/>
</dbReference>
<gene>
    <name evidence="2" type="ORF">H9846_00120</name>
</gene>
<dbReference type="SUPFAM" id="SSF159127">
    <property type="entry name" value="HupF/HypC-like"/>
    <property type="match status" value="1"/>
</dbReference>
<dbReference type="PANTHER" id="PTHR35177:SF2">
    <property type="entry name" value="HYDROGENASE MATURATION FACTOR HYBG"/>
    <property type="match status" value="1"/>
</dbReference>